<dbReference type="Proteomes" id="UP000282211">
    <property type="component" value="Unassembled WGS sequence"/>
</dbReference>
<dbReference type="Gene3D" id="1.10.10.60">
    <property type="entry name" value="Homeodomain-like"/>
    <property type="match status" value="1"/>
</dbReference>
<dbReference type="AlphaFoldDB" id="A0A420WM01"/>
<feature type="DNA-binding region" description="H-T-H motif" evidence="4">
    <location>
        <begin position="34"/>
        <end position="53"/>
    </location>
</feature>
<dbReference type="InterPro" id="IPR036271">
    <property type="entry name" value="Tet_transcr_reg_TetR-rel_C_sf"/>
</dbReference>
<dbReference type="PANTHER" id="PTHR47506:SF10">
    <property type="entry name" value="TRANSCRIPTIONAL REGULATORY PROTEIN"/>
    <property type="match status" value="1"/>
</dbReference>
<dbReference type="RefSeq" id="WP_121099845.1">
    <property type="nucleotide sequence ID" value="NZ_RBII01000001.1"/>
</dbReference>
<reference evidence="6 7" key="1">
    <citation type="submission" date="2018-10" db="EMBL/GenBank/DDBJ databases">
        <title>Genomic Encyclopedia of Type Strains, Phase IV (KMG-IV): sequencing the most valuable type-strain genomes for metagenomic binning, comparative biology and taxonomic classification.</title>
        <authorList>
            <person name="Goeker M."/>
        </authorList>
    </citation>
    <scope>NUCLEOTIDE SEQUENCE [LARGE SCALE GENOMIC DNA]</scope>
    <source>
        <strain evidence="6 7">DSM 22008</strain>
    </source>
</reference>
<dbReference type="Gene3D" id="1.10.357.10">
    <property type="entry name" value="Tetracycline Repressor, domain 2"/>
    <property type="match status" value="1"/>
</dbReference>
<evidence type="ECO:0000256" key="3">
    <source>
        <dbReference type="ARBA" id="ARBA00023163"/>
    </source>
</evidence>
<sequence length="208" mass="23590">MTKRAKTYARPYDRNTALEAAMRVFWLKGYHATSLKDLESALNMKPGSIYAAFTNKEQLYRSALELYFIMGRQGFTSGLSQSTSPILWLSDYLRAIGKPSKDDAPCFSCMLTKTLMGATEQETNIAQDARRYMDEMRAEFTRAFELAKAQQEIPQSADTDRLALRFQSCITVLKLEMQRGTDPNIVLSLADDLISDLTRFEPEHSLSV</sequence>
<dbReference type="SUPFAM" id="SSF46689">
    <property type="entry name" value="Homeodomain-like"/>
    <property type="match status" value="1"/>
</dbReference>
<dbReference type="SUPFAM" id="SSF48498">
    <property type="entry name" value="Tetracyclin repressor-like, C-terminal domain"/>
    <property type="match status" value="1"/>
</dbReference>
<proteinExistence type="predicted"/>
<keyword evidence="3" id="KW-0804">Transcription</keyword>
<dbReference type="GO" id="GO:0003677">
    <property type="term" value="F:DNA binding"/>
    <property type="evidence" value="ECO:0007669"/>
    <property type="project" value="UniProtKB-UniRule"/>
</dbReference>
<gene>
    <name evidence="6" type="ORF">DES40_1346</name>
</gene>
<dbReference type="FunCoup" id="A0A420WM01">
    <property type="interactions" value="35"/>
</dbReference>
<dbReference type="OrthoDB" id="9779746at2"/>
<comment type="caution">
    <text evidence="6">The sequence shown here is derived from an EMBL/GenBank/DDBJ whole genome shotgun (WGS) entry which is preliminary data.</text>
</comment>
<dbReference type="Pfam" id="PF00440">
    <property type="entry name" value="TetR_N"/>
    <property type="match status" value="1"/>
</dbReference>
<accession>A0A420WM01</accession>
<feature type="domain" description="HTH tetR-type" evidence="5">
    <location>
        <begin position="11"/>
        <end position="71"/>
    </location>
</feature>
<name>A0A420WM01_9PROT</name>
<evidence type="ECO:0000256" key="2">
    <source>
        <dbReference type="ARBA" id="ARBA00023125"/>
    </source>
</evidence>
<evidence type="ECO:0000313" key="6">
    <source>
        <dbReference type="EMBL" id="RKQ72010.1"/>
    </source>
</evidence>
<protein>
    <submittedName>
        <fullName evidence="6">TetR family transcriptional regulator</fullName>
    </submittedName>
</protein>
<dbReference type="InParanoid" id="A0A420WM01"/>
<evidence type="ECO:0000259" key="5">
    <source>
        <dbReference type="PROSITE" id="PS50977"/>
    </source>
</evidence>
<evidence type="ECO:0000256" key="4">
    <source>
        <dbReference type="PROSITE-ProRule" id="PRU00335"/>
    </source>
</evidence>
<dbReference type="PANTHER" id="PTHR47506">
    <property type="entry name" value="TRANSCRIPTIONAL REGULATORY PROTEIN"/>
    <property type="match status" value="1"/>
</dbReference>
<organism evidence="6 7">
    <name type="scientific">Litorimonas taeanensis</name>
    <dbReference type="NCBI Taxonomy" id="568099"/>
    <lineage>
        <taxon>Bacteria</taxon>
        <taxon>Pseudomonadati</taxon>
        <taxon>Pseudomonadota</taxon>
        <taxon>Alphaproteobacteria</taxon>
        <taxon>Maricaulales</taxon>
        <taxon>Robiginitomaculaceae</taxon>
    </lineage>
</organism>
<keyword evidence="1" id="KW-0805">Transcription regulation</keyword>
<dbReference type="PROSITE" id="PS50977">
    <property type="entry name" value="HTH_TETR_2"/>
    <property type="match status" value="1"/>
</dbReference>
<dbReference type="InterPro" id="IPR009057">
    <property type="entry name" value="Homeodomain-like_sf"/>
</dbReference>
<dbReference type="EMBL" id="RBII01000001">
    <property type="protein sequence ID" value="RKQ72010.1"/>
    <property type="molecule type" value="Genomic_DNA"/>
</dbReference>
<evidence type="ECO:0000256" key="1">
    <source>
        <dbReference type="ARBA" id="ARBA00023015"/>
    </source>
</evidence>
<keyword evidence="2 4" id="KW-0238">DNA-binding</keyword>
<keyword evidence="7" id="KW-1185">Reference proteome</keyword>
<evidence type="ECO:0000313" key="7">
    <source>
        <dbReference type="Proteomes" id="UP000282211"/>
    </source>
</evidence>
<dbReference type="InterPro" id="IPR001647">
    <property type="entry name" value="HTH_TetR"/>
</dbReference>